<evidence type="ECO:0000256" key="5">
    <source>
        <dbReference type="ARBA" id="ARBA00022664"/>
    </source>
</evidence>
<dbReference type="Proteomes" id="UP001445076">
    <property type="component" value="Unassembled WGS sequence"/>
</dbReference>
<dbReference type="InterPro" id="IPR045154">
    <property type="entry name" value="PCF11-like"/>
</dbReference>
<feature type="compositionally biased region" description="Basic and acidic residues" evidence="15">
    <location>
        <begin position="371"/>
        <end position="453"/>
    </location>
</feature>
<name>A0AAW0W487_CHEQU</name>
<evidence type="ECO:0000256" key="16">
    <source>
        <dbReference type="SAM" id="Phobius"/>
    </source>
</evidence>
<keyword evidence="16" id="KW-1133">Transmembrane helix</keyword>
<evidence type="ECO:0000256" key="11">
    <source>
        <dbReference type="ARBA" id="ARBA00063659"/>
    </source>
</evidence>
<keyword evidence="4" id="KW-0597">Phosphoprotein</keyword>
<accession>A0AAW0W487</accession>
<comment type="function">
    <text evidence="10">Component of pre-mRNA cleavage complex II, which promotes transcription termination by RNA polymerase II.</text>
</comment>
<evidence type="ECO:0000256" key="8">
    <source>
        <dbReference type="ARBA" id="ARBA00023054"/>
    </source>
</evidence>
<evidence type="ECO:0000313" key="18">
    <source>
        <dbReference type="EMBL" id="KAK8723485.1"/>
    </source>
</evidence>
<feature type="compositionally biased region" description="Basic and acidic residues" evidence="15">
    <location>
        <begin position="460"/>
        <end position="498"/>
    </location>
</feature>
<keyword evidence="16" id="KW-0812">Transmembrane</keyword>
<feature type="transmembrane region" description="Helical" evidence="16">
    <location>
        <begin position="640"/>
        <end position="658"/>
    </location>
</feature>
<dbReference type="Gene3D" id="1.25.40.90">
    <property type="match status" value="1"/>
</dbReference>
<dbReference type="PANTHER" id="PTHR15921:SF3">
    <property type="entry name" value="PRE-MRNA CLEAVAGE COMPLEX 2 PROTEIN PCF11"/>
    <property type="match status" value="1"/>
</dbReference>
<protein>
    <recommendedName>
        <fullName evidence="12">Pre-mRNA cleavage complex 2 protein Pcf11</fullName>
    </recommendedName>
    <alternativeName>
        <fullName evidence="13">Pre-mRNA cleavage complex II protein Pcf11</fullName>
    </alternativeName>
</protein>
<evidence type="ECO:0000256" key="1">
    <source>
        <dbReference type="ARBA" id="ARBA00004123"/>
    </source>
</evidence>
<dbReference type="EMBL" id="JARKIK010000089">
    <property type="protein sequence ID" value="KAK8723485.1"/>
    <property type="molecule type" value="Genomic_DNA"/>
</dbReference>
<dbReference type="CDD" id="cd16982">
    <property type="entry name" value="CID_Pcf11"/>
    <property type="match status" value="1"/>
</dbReference>
<dbReference type="SUPFAM" id="SSF48464">
    <property type="entry name" value="ENTH/VHS domain"/>
    <property type="match status" value="1"/>
</dbReference>
<keyword evidence="9" id="KW-0539">Nucleus</keyword>
<keyword evidence="6" id="KW-0832">Ubl conjugation</keyword>
<dbReference type="InterPro" id="IPR006569">
    <property type="entry name" value="CID_dom"/>
</dbReference>
<keyword evidence="5" id="KW-0507">mRNA processing</keyword>
<feature type="domain" description="CID" evidence="17">
    <location>
        <begin position="6"/>
        <end position="134"/>
    </location>
</feature>
<evidence type="ECO:0000256" key="4">
    <source>
        <dbReference type="ARBA" id="ARBA00022553"/>
    </source>
</evidence>
<keyword evidence="2" id="KW-0488">Methylation</keyword>
<feature type="coiled-coil region" evidence="14">
    <location>
        <begin position="186"/>
        <end position="215"/>
    </location>
</feature>
<dbReference type="GO" id="GO:0005737">
    <property type="term" value="C:cytoplasm"/>
    <property type="evidence" value="ECO:0007669"/>
    <property type="project" value="TreeGrafter"/>
</dbReference>
<evidence type="ECO:0000256" key="12">
    <source>
        <dbReference type="ARBA" id="ARBA00068814"/>
    </source>
</evidence>
<gene>
    <name evidence="18" type="ORF">OTU49_011736</name>
</gene>
<evidence type="ECO:0000256" key="7">
    <source>
        <dbReference type="ARBA" id="ARBA00022990"/>
    </source>
</evidence>
<evidence type="ECO:0000256" key="3">
    <source>
        <dbReference type="ARBA" id="ARBA00022499"/>
    </source>
</evidence>
<feature type="compositionally biased region" description="Polar residues" evidence="15">
    <location>
        <begin position="343"/>
        <end position="353"/>
    </location>
</feature>
<dbReference type="GO" id="GO:0000993">
    <property type="term" value="F:RNA polymerase II complex binding"/>
    <property type="evidence" value="ECO:0007669"/>
    <property type="project" value="InterPro"/>
</dbReference>
<feature type="compositionally biased region" description="Low complexity" evidence="15">
    <location>
        <begin position="520"/>
        <end position="529"/>
    </location>
</feature>
<keyword evidence="8 14" id="KW-0175">Coiled coil</keyword>
<reference evidence="18 19" key="1">
    <citation type="journal article" date="2024" name="BMC Genomics">
        <title>Genome assembly of redclaw crayfish (Cherax quadricarinatus) provides insights into its immune adaptation and hypoxia tolerance.</title>
        <authorList>
            <person name="Liu Z."/>
            <person name="Zheng J."/>
            <person name="Li H."/>
            <person name="Fang K."/>
            <person name="Wang S."/>
            <person name="He J."/>
            <person name="Zhou D."/>
            <person name="Weng S."/>
            <person name="Chi M."/>
            <person name="Gu Z."/>
            <person name="He J."/>
            <person name="Li F."/>
            <person name="Wang M."/>
        </authorList>
    </citation>
    <scope>NUCLEOTIDE SEQUENCE [LARGE SCALE GENOMIC DNA]</scope>
    <source>
        <strain evidence="18">ZL_2023a</strain>
    </source>
</reference>
<keyword evidence="16" id="KW-0472">Membrane</keyword>
<evidence type="ECO:0000256" key="9">
    <source>
        <dbReference type="ARBA" id="ARBA00023242"/>
    </source>
</evidence>
<comment type="subunit">
    <text evidence="11">Associates with the phosphorylated CTD domain of POLR2A /RNA polymerase II.</text>
</comment>
<feature type="compositionally biased region" description="Basic residues" evidence="15">
    <location>
        <begin position="532"/>
        <end position="541"/>
    </location>
</feature>
<feature type="compositionally biased region" description="Basic and acidic residues" evidence="15">
    <location>
        <begin position="542"/>
        <end position="564"/>
    </location>
</feature>
<evidence type="ECO:0000256" key="14">
    <source>
        <dbReference type="SAM" id="Coils"/>
    </source>
</evidence>
<proteinExistence type="predicted"/>
<evidence type="ECO:0000256" key="15">
    <source>
        <dbReference type="SAM" id="MobiDB-lite"/>
    </source>
</evidence>
<dbReference type="GO" id="GO:0006369">
    <property type="term" value="P:termination of RNA polymerase II transcription"/>
    <property type="evidence" value="ECO:0007669"/>
    <property type="project" value="InterPro"/>
</dbReference>
<comment type="subcellular location">
    <subcellularLocation>
        <location evidence="1">Nucleus</location>
    </subcellularLocation>
</comment>
<keyword evidence="3" id="KW-1017">Isopeptide bond</keyword>
<evidence type="ECO:0000313" key="19">
    <source>
        <dbReference type="Proteomes" id="UP001445076"/>
    </source>
</evidence>
<dbReference type="PROSITE" id="PS51391">
    <property type="entry name" value="CID"/>
    <property type="match status" value="1"/>
</dbReference>
<dbReference type="PANTHER" id="PTHR15921">
    <property type="entry name" value="PRE-MRNA CLEAVAGE COMPLEX II"/>
    <property type="match status" value="1"/>
</dbReference>
<sequence>MMAASDSDEVAEEYRSSLKDLMINSKPLITMLTMLADENRPHAAVIVKVIEEHIQEVSGAQKLPVMYLIDSIMKNVGQDYIKLFGHNIINTFSCVFEKVDERTRKKLYELRHTWNEVFPKSRLYGLDVKVQSLDPAWPLPTGLAITSQSTSKPNIHINPNIIKPGVVKGSSLSTSSSSGHKSKKDLEILKREEQILELERQKLMLEKKKILLEQSRQAKSDIKLVKAEPEKPVAKPIDDPTISRERRSEFLRSYKIKKKQHIKEESQVSSTIHVDPRRVHQVLPVVAASNPVATQDPRRVGDTTRDPRLIVENNRDPRIALDGSRDPRLNIENSRDPRLISALSLNSTKTAKSSEVPVLSSRDPRVANSEPVKKDEEEKEKREKEREKEREKKEKEKEREKERVKEREIEKEREDKEKREIEKVRESKEKKEKEREKEKDKEKEKEKEKERIKEQKKKLKESPSKVKKEKEVKPVKSETRSTRSIHRAKDKEKKEKESPMSSSSPKPDVGQIKKPLEVPTPDTTEHTTTFKSNRRNKQRTYKQRDESPERAESPPRRKRSHEETLSDSDDSDHYEANRPNPALYNKPGEYRGRLEWEDVSRQAHARLAYVKQDCSLSAKLVPHDKFSVFCWKSFPSVNCAFIDCYIVYFNIIYVLVLLRFKNIYSFTCAEMLRLNVLY</sequence>
<evidence type="ECO:0000256" key="2">
    <source>
        <dbReference type="ARBA" id="ARBA00022481"/>
    </source>
</evidence>
<dbReference type="GO" id="GO:0005849">
    <property type="term" value="C:mRNA cleavage factor complex"/>
    <property type="evidence" value="ECO:0007669"/>
    <property type="project" value="TreeGrafter"/>
</dbReference>
<evidence type="ECO:0000259" key="17">
    <source>
        <dbReference type="PROSITE" id="PS51391"/>
    </source>
</evidence>
<keyword evidence="19" id="KW-1185">Reference proteome</keyword>
<organism evidence="18 19">
    <name type="scientific">Cherax quadricarinatus</name>
    <name type="common">Australian red claw crayfish</name>
    <dbReference type="NCBI Taxonomy" id="27406"/>
    <lineage>
        <taxon>Eukaryota</taxon>
        <taxon>Metazoa</taxon>
        <taxon>Ecdysozoa</taxon>
        <taxon>Arthropoda</taxon>
        <taxon>Crustacea</taxon>
        <taxon>Multicrustacea</taxon>
        <taxon>Malacostraca</taxon>
        <taxon>Eumalacostraca</taxon>
        <taxon>Eucarida</taxon>
        <taxon>Decapoda</taxon>
        <taxon>Pleocyemata</taxon>
        <taxon>Astacidea</taxon>
        <taxon>Parastacoidea</taxon>
        <taxon>Parastacidae</taxon>
        <taxon>Cherax</taxon>
    </lineage>
</organism>
<dbReference type="FunFam" id="1.25.40.90:FF:000015">
    <property type="entry name" value="Pre-mRNA cleavage complex 2 protein Pcf11"/>
    <property type="match status" value="1"/>
</dbReference>
<evidence type="ECO:0000256" key="10">
    <source>
        <dbReference type="ARBA" id="ARBA00057101"/>
    </source>
</evidence>
<feature type="compositionally biased region" description="Basic and acidic residues" evidence="15">
    <location>
        <begin position="296"/>
        <end position="338"/>
    </location>
</feature>
<feature type="region of interest" description="Disordered" evidence="15">
    <location>
        <begin position="286"/>
        <end position="587"/>
    </location>
</feature>
<evidence type="ECO:0000256" key="6">
    <source>
        <dbReference type="ARBA" id="ARBA00022843"/>
    </source>
</evidence>
<dbReference type="Pfam" id="PF04818">
    <property type="entry name" value="CID"/>
    <property type="match status" value="1"/>
</dbReference>
<dbReference type="InterPro" id="IPR008942">
    <property type="entry name" value="ENTH_VHS"/>
</dbReference>
<dbReference type="InterPro" id="IPR047415">
    <property type="entry name" value="Pcf11_CID"/>
</dbReference>
<dbReference type="GO" id="GO:0031124">
    <property type="term" value="P:mRNA 3'-end processing"/>
    <property type="evidence" value="ECO:0007669"/>
    <property type="project" value="InterPro"/>
</dbReference>
<comment type="caution">
    <text evidence="18">The sequence shown here is derived from an EMBL/GenBank/DDBJ whole genome shotgun (WGS) entry which is preliminary data.</text>
</comment>
<keyword evidence="7" id="KW-0007">Acetylation</keyword>
<dbReference type="GO" id="GO:0003729">
    <property type="term" value="F:mRNA binding"/>
    <property type="evidence" value="ECO:0007669"/>
    <property type="project" value="InterPro"/>
</dbReference>
<dbReference type="SMART" id="SM00582">
    <property type="entry name" value="RPR"/>
    <property type="match status" value="1"/>
</dbReference>
<dbReference type="AlphaFoldDB" id="A0AAW0W487"/>
<evidence type="ECO:0000256" key="13">
    <source>
        <dbReference type="ARBA" id="ARBA00083113"/>
    </source>
</evidence>